<dbReference type="InterPro" id="IPR050267">
    <property type="entry name" value="Anti-sigma-factor_SerPK"/>
</dbReference>
<dbReference type="Pfam" id="PF13581">
    <property type="entry name" value="HATPase_c_2"/>
    <property type="match status" value="1"/>
</dbReference>
<dbReference type="GO" id="GO:0005524">
    <property type="term" value="F:ATP binding"/>
    <property type="evidence" value="ECO:0007669"/>
    <property type="project" value="UniProtKB-KW"/>
</dbReference>
<keyword evidence="4" id="KW-1185">Reference proteome</keyword>
<protein>
    <submittedName>
        <fullName evidence="3">ATP-binding protein</fullName>
    </submittedName>
</protein>
<dbReference type="Proteomes" id="UP001595696">
    <property type="component" value="Unassembled WGS sequence"/>
</dbReference>
<dbReference type="SUPFAM" id="SSF55874">
    <property type="entry name" value="ATPase domain of HSP90 chaperone/DNA topoisomerase II/histidine kinase"/>
    <property type="match status" value="1"/>
</dbReference>
<gene>
    <name evidence="3" type="ORF">ACFO0B_27370</name>
</gene>
<comment type="caution">
    <text evidence="3">The sequence shown here is derived from an EMBL/GenBank/DDBJ whole genome shotgun (WGS) entry which is preliminary data.</text>
</comment>
<dbReference type="EMBL" id="JBHSAX010000022">
    <property type="protein sequence ID" value="MFC3965726.1"/>
    <property type="molecule type" value="Genomic_DNA"/>
</dbReference>
<dbReference type="Gene3D" id="3.30.565.10">
    <property type="entry name" value="Histidine kinase-like ATPase, C-terminal domain"/>
    <property type="match status" value="1"/>
</dbReference>
<dbReference type="RefSeq" id="WP_378615824.1">
    <property type="nucleotide sequence ID" value="NZ_JBHSAX010000022.1"/>
</dbReference>
<dbReference type="InterPro" id="IPR036890">
    <property type="entry name" value="HATPase_C_sf"/>
</dbReference>
<name>A0ABV8E0B6_9NOCA</name>
<keyword evidence="3" id="KW-0547">Nucleotide-binding</keyword>
<evidence type="ECO:0000259" key="2">
    <source>
        <dbReference type="Pfam" id="PF13581"/>
    </source>
</evidence>
<keyword evidence="1" id="KW-0808">Transferase</keyword>
<dbReference type="PANTHER" id="PTHR35526">
    <property type="entry name" value="ANTI-SIGMA-F FACTOR RSBW-RELATED"/>
    <property type="match status" value="1"/>
</dbReference>
<organism evidence="3 4">
    <name type="scientific">Nocardia jiangsuensis</name>
    <dbReference type="NCBI Taxonomy" id="1691563"/>
    <lineage>
        <taxon>Bacteria</taxon>
        <taxon>Bacillati</taxon>
        <taxon>Actinomycetota</taxon>
        <taxon>Actinomycetes</taxon>
        <taxon>Mycobacteriales</taxon>
        <taxon>Nocardiaceae</taxon>
        <taxon>Nocardia</taxon>
    </lineage>
</organism>
<evidence type="ECO:0000313" key="3">
    <source>
        <dbReference type="EMBL" id="MFC3965726.1"/>
    </source>
</evidence>
<dbReference type="InterPro" id="IPR003594">
    <property type="entry name" value="HATPase_dom"/>
</dbReference>
<dbReference type="CDD" id="cd16936">
    <property type="entry name" value="HATPase_RsbW-like"/>
    <property type="match status" value="1"/>
</dbReference>
<reference evidence="4" key="1">
    <citation type="journal article" date="2019" name="Int. J. Syst. Evol. Microbiol.">
        <title>The Global Catalogue of Microorganisms (GCM) 10K type strain sequencing project: providing services to taxonomists for standard genome sequencing and annotation.</title>
        <authorList>
            <consortium name="The Broad Institute Genomics Platform"/>
            <consortium name="The Broad Institute Genome Sequencing Center for Infectious Disease"/>
            <person name="Wu L."/>
            <person name="Ma J."/>
        </authorList>
    </citation>
    <scope>NUCLEOTIDE SEQUENCE [LARGE SCALE GENOMIC DNA]</scope>
    <source>
        <strain evidence="4">CGMCC 4.7330</strain>
    </source>
</reference>
<keyword evidence="3" id="KW-0067">ATP-binding</keyword>
<sequence length="134" mass="14319">MNATGDTPSALRQEFPAAAEELAGVRTRLREWLAGVLTDPAHAYDLLLAAIEACTNAVEHGHHEDRRPILLEARVQRDMVRVTITDHGTWKTPATGATHRGRGLALIGALVPESRITSGDTGTVVELAAPLLAT</sequence>
<accession>A0ABV8E0B6</accession>
<keyword evidence="1" id="KW-0723">Serine/threonine-protein kinase</keyword>
<proteinExistence type="predicted"/>
<evidence type="ECO:0000313" key="4">
    <source>
        <dbReference type="Proteomes" id="UP001595696"/>
    </source>
</evidence>
<evidence type="ECO:0000256" key="1">
    <source>
        <dbReference type="ARBA" id="ARBA00022527"/>
    </source>
</evidence>
<feature type="domain" description="Histidine kinase/HSP90-like ATPase" evidence="2">
    <location>
        <begin position="15"/>
        <end position="127"/>
    </location>
</feature>
<dbReference type="PANTHER" id="PTHR35526:SF3">
    <property type="entry name" value="ANTI-SIGMA-F FACTOR RSBW"/>
    <property type="match status" value="1"/>
</dbReference>
<keyword evidence="1" id="KW-0418">Kinase</keyword>